<accession>X1HS16</accession>
<dbReference type="AlphaFoldDB" id="X1HS16"/>
<dbReference type="Pfam" id="PF07963">
    <property type="entry name" value="N_methyl"/>
    <property type="match status" value="1"/>
</dbReference>
<sequence>MKAKKSGFTLVEILIVVVILGILAAIVIPQFTSASTEAKENSLKSDLHSMRSQISLYKIKNDDLPPSTLSDLVPDYIREIPVNP</sequence>
<dbReference type="PROSITE" id="PS00409">
    <property type="entry name" value="PROKAR_NTER_METHYL"/>
    <property type="match status" value="1"/>
</dbReference>
<keyword evidence="4 6" id="KW-1133">Transmembrane helix</keyword>
<dbReference type="InterPro" id="IPR045584">
    <property type="entry name" value="Pilin-like"/>
</dbReference>
<dbReference type="EMBL" id="BARU01017405">
    <property type="protein sequence ID" value="GAH59870.1"/>
    <property type="molecule type" value="Genomic_DNA"/>
</dbReference>
<proteinExistence type="predicted"/>
<evidence type="ECO:0000256" key="5">
    <source>
        <dbReference type="ARBA" id="ARBA00023136"/>
    </source>
</evidence>
<evidence type="ECO:0000256" key="4">
    <source>
        <dbReference type="ARBA" id="ARBA00022989"/>
    </source>
</evidence>
<organism evidence="7">
    <name type="scientific">marine sediment metagenome</name>
    <dbReference type="NCBI Taxonomy" id="412755"/>
    <lineage>
        <taxon>unclassified sequences</taxon>
        <taxon>metagenomes</taxon>
        <taxon>ecological metagenomes</taxon>
    </lineage>
</organism>
<dbReference type="GO" id="GO:0015628">
    <property type="term" value="P:protein secretion by the type II secretion system"/>
    <property type="evidence" value="ECO:0007669"/>
    <property type="project" value="InterPro"/>
</dbReference>
<evidence type="ECO:0000313" key="7">
    <source>
        <dbReference type="EMBL" id="GAH59870.1"/>
    </source>
</evidence>
<evidence type="ECO:0000256" key="6">
    <source>
        <dbReference type="SAM" id="Phobius"/>
    </source>
</evidence>
<protein>
    <recommendedName>
        <fullName evidence="8">Type II secretion system protein GspG C-terminal domain-containing protein</fullName>
    </recommendedName>
</protein>
<evidence type="ECO:0000256" key="3">
    <source>
        <dbReference type="ARBA" id="ARBA00022692"/>
    </source>
</evidence>
<comment type="caution">
    <text evidence="7">The sequence shown here is derived from an EMBL/GenBank/DDBJ whole genome shotgun (WGS) entry which is preliminary data.</text>
</comment>
<keyword evidence="2" id="KW-0488">Methylation</keyword>
<dbReference type="PANTHER" id="PTHR30093">
    <property type="entry name" value="GENERAL SECRETION PATHWAY PROTEIN G"/>
    <property type="match status" value="1"/>
</dbReference>
<dbReference type="NCBIfam" id="TIGR02532">
    <property type="entry name" value="IV_pilin_GFxxxE"/>
    <property type="match status" value="1"/>
</dbReference>
<comment type="subcellular location">
    <subcellularLocation>
        <location evidence="1">Membrane</location>
        <topology evidence="1">Single-pass membrane protein</topology>
    </subcellularLocation>
</comment>
<keyword evidence="5 6" id="KW-0472">Membrane</keyword>
<evidence type="ECO:0000256" key="2">
    <source>
        <dbReference type="ARBA" id="ARBA00022481"/>
    </source>
</evidence>
<keyword evidence="3 6" id="KW-0812">Transmembrane</keyword>
<reference evidence="7" key="1">
    <citation type="journal article" date="2014" name="Front. Microbiol.">
        <title>High frequency of phylogenetically diverse reductive dehalogenase-homologous genes in deep subseafloor sedimentary metagenomes.</title>
        <authorList>
            <person name="Kawai M."/>
            <person name="Futagami T."/>
            <person name="Toyoda A."/>
            <person name="Takaki Y."/>
            <person name="Nishi S."/>
            <person name="Hori S."/>
            <person name="Arai W."/>
            <person name="Tsubouchi T."/>
            <person name="Morono Y."/>
            <person name="Uchiyama I."/>
            <person name="Ito T."/>
            <person name="Fujiyama A."/>
            <person name="Inagaki F."/>
            <person name="Takami H."/>
        </authorList>
    </citation>
    <scope>NUCLEOTIDE SEQUENCE</scope>
    <source>
        <strain evidence="7">Expedition CK06-06</strain>
    </source>
</reference>
<dbReference type="PANTHER" id="PTHR30093:SF44">
    <property type="entry name" value="TYPE II SECRETION SYSTEM CORE PROTEIN G"/>
    <property type="match status" value="1"/>
</dbReference>
<feature type="transmembrane region" description="Helical" evidence="6">
    <location>
        <begin position="7"/>
        <end position="28"/>
    </location>
</feature>
<evidence type="ECO:0000256" key="1">
    <source>
        <dbReference type="ARBA" id="ARBA00004167"/>
    </source>
</evidence>
<dbReference type="InterPro" id="IPR000983">
    <property type="entry name" value="Bac_GSPG_pilin"/>
</dbReference>
<dbReference type="Gene3D" id="3.30.700.10">
    <property type="entry name" value="Glycoprotein, Type 4 Pilin"/>
    <property type="match status" value="1"/>
</dbReference>
<gene>
    <name evidence="7" type="ORF">S03H2_28880</name>
</gene>
<feature type="non-terminal residue" evidence="7">
    <location>
        <position position="84"/>
    </location>
</feature>
<dbReference type="SUPFAM" id="SSF54523">
    <property type="entry name" value="Pili subunits"/>
    <property type="match status" value="1"/>
</dbReference>
<dbReference type="PRINTS" id="PR00813">
    <property type="entry name" value="BCTERIALGSPG"/>
</dbReference>
<dbReference type="GO" id="GO:0015627">
    <property type="term" value="C:type II protein secretion system complex"/>
    <property type="evidence" value="ECO:0007669"/>
    <property type="project" value="InterPro"/>
</dbReference>
<dbReference type="InterPro" id="IPR012902">
    <property type="entry name" value="N_methyl_site"/>
</dbReference>
<evidence type="ECO:0008006" key="8">
    <source>
        <dbReference type="Google" id="ProtNLM"/>
    </source>
</evidence>
<dbReference type="GO" id="GO:0016020">
    <property type="term" value="C:membrane"/>
    <property type="evidence" value="ECO:0007669"/>
    <property type="project" value="UniProtKB-SubCell"/>
</dbReference>
<name>X1HS16_9ZZZZ</name>